<proteinExistence type="inferred from homology"/>
<evidence type="ECO:0000256" key="11">
    <source>
        <dbReference type="ARBA" id="ARBA00023180"/>
    </source>
</evidence>
<dbReference type="Pfam" id="PF01431">
    <property type="entry name" value="Peptidase_M13"/>
    <property type="match status" value="1"/>
</dbReference>
<evidence type="ECO:0000313" key="17">
    <source>
        <dbReference type="Proteomes" id="UP001372834"/>
    </source>
</evidence>
<dbReference type="AlphaFoldDB" id="A0AAN8Q407"/>
<dbReference type="Gene3D" id="1.10.1380.10">
    <property type="entry name" value="Neutral endopeptidase , domain2"/>
    <property type="match status" value="1"/>
</dbReference>
<dbReference type="InterPro" id="IPR042089">
    <property type="entry name" value="Peptidase_M13_dom_2"/>
</dbReference>
<evidence type="ECO:0000259" key="15">
    <source>
        <dbReference type="Pfam" id="PF05649"/>
    </source>
</evidence>
<evidence type="ECO:0000256" key="13">
    <source>
        <dbReference type="SAM" id="Phobius"/>
    </source>
</evidence>
<comment type="caution">
    <text evidence="16">The sequence shown here is derived from an EMBL/GenBank/DDBJ whole genome shotgun (WGS) entry which is preliminary data.</text>
</comment>
<comment type="similarity">
    <text evidence="3">Belongs to the peptidase M13 family.</text>
</comment>
<name>A0AAN8Q407_POLSC</name>
<evidence type="ECO:0000256" key="3">
    <source>
        <dbReference type="ARBA" id="ARBA00007357"/>
    </source>
</evidence>
<evidence type="ECO:0000256" key="9">
    <source>
        <dbReference type="ARBA" id="ARBA00023049"/>
    </source>
</evidence>
<keyword evidence="6" id="KW-0378">Hydrolase</keyword>
<accession>A0AAN8Q407</accession>
<dbReference type="PANTHER" id="PTHR11733">
    <property type="entry name" value="ZINC METALLOPROTEASE FAMILY M13 NEPRILYSIN-RELATED"/>
    <property type="match status" value="1"/>
</dbReference>
<dbReference type="GO" id="GO:0016485">
    <property type="term" value="P:protein processing"/>
    <property type="evidence" value="ECO:0007669"/>
    <property type="project" value="TreeGrafter"/>
</dbReference>
<feature type="compositionally biased region" description="Polar residues" evidence="12">
    <location>
        <begin position="147"/>
        <end position="157"/>
    </location>
</feature>
<dbReference type="Pfam" id="PF05649">
    <property type="entry name" value="Peptidase_M13_N"/>
    <property type="match status" value="1"/>
</dbReference>
<evidence type="ECO:0000256" key="7">
    <source>
        <dbReference type="ARBA" id="ARBA00022833"/>
    </source>
</evidence>
<evidence type="ECO:0000256" key="5">
    <source>
        <dbReference type="ARBA" id="ARBA00022723"/>
    </source>
</evidence>
<feature type="compositionally biased region" description="Basic and acidic residues" evidence="12">
    <location>
        <begin position="173"/>
        <end position="190"/>
    </location>
</feature>
<feature type="domain" description="Peptidase M13 N-terminal" evidence="15">
    <location>
        <begin position="233"/>
        <end position="618"/>
    </location>
</feature>
<dbReference type="InterPro" id="IPR018497">
    <property type="entry name" value="Peptidase_M13_C"/>
</dbReference>
<gene>
    <name evidence="16" type="ORF">RUM43_009860</name>
</gene>
<dbReference type="EMBL" id="JAWJWE010000004">
    <property type="protein sequence ID" value="KAK6636202.1"/>
    <property type="molecule type" value="Genomic_DNA"/>
</dbReference>
<evidence type="ECO:0000256" key="1">
    <source>
        <dbReference type="ARBA" id="ARBA00001947"/>
    </source>
</evidence>
<keyword evidence="13" id="KW-0472">Membrane</keyword>
<dbReference type="InterPro" id="IPR024079">
    <property type="entry name" value="MetalloPept_cat_dom_sf"/>
</dbReference>
<dbReference type="Gene3D" id="3.40.390.10">
    <property type="entry name" value="Collagenase (Catalytic Domain)"/>
    <property type="match status" value="1"/>
</dbReference>
<dbReference type="PROSITE" id="PS51885">
    <property type="entry name" value="NEPRILYSIN"/>
    <property type="match status" value="1"/>
</dbReference>
<dbReference type="PANTHER" id="PTHR11733:SF238">
    <property type="entry name" value="FI07649P-RELATED"/>
    <property type="match status" value="1"/>
</dbReference>
<feature type="domain" description="Peptidase M13 C-terminal" evidence="14">
    <location>
        <begin position="677"/>
        <end position="883"/>
    </location>
</feature>
<dbReference type="FunFam" id="3.40.390.10:FF:000076">
    <property type="entry name" value="membrane metallo-endopeptidase-like 1"/>
    <property type="match status" value="1"/>
</dbReference>
<evidence type="ECO:0000256" key="4">
    <source>
        <dbReference type="ARBA" id="ARBA00022670"/>
    </source>
</evidence>
<keyword evidence="13" id="KW-0812">Transmembrane</keyword>
<feature type="transmembrane region" description="Helical" evidence="13">
    <location>
        <begin position="47"/>
        <end position="70"/>
    </location>
</feature>
<dbReference type="CDD" id="cd08662">
    <property type="entry name" value="M13"/>
    <property type="match status" value="1"/>
</dbReference>
<evidence type="ECO:0000313" key="16">
    <source>
        <dbReference type="EMBL" id="KAK6636202.1"/>
    </source>
</evidence>
<keyword evidence="13" id="KW-1133">Transmembrane helix</keyword>
<dbReference type="SUPFAM" id="SSF55486">
    <property type="entry name" value="Metalloproteases ('zincins'), catalytic domain"/>
    <property type="match status" value="1"/>
</dbReference>
<dbReference type="InterPro" id="IPR000718">
    <property type="entry name" value="Peptidase_M13"/>
</dbReference>
<feature type="region of interest" description="Disordered" evidence="12">
    <location>
        <begin position="144"/>
        <end position="190"/>
    </location>
</feature>
<dbReference type="Proteomes" id="UP001372834">
    <property type="component" value="Unassembled WGS sequence"/>
</dbReference>
<protein>
    <submittedName>
        <fullName evidence="16">Uncharacterized protein</fullName>
    </submittedName>
</protein>
<dbReference type="PRINTS" id="PR00786">
    <property type="entry name" value="NEPRILYSIN"/>
</dbReference>
<sequence length="884" mass="102005">MASQQEQEIQHVPQQQQQQQQLLLHLNSNIYNNGLKFERDRAFRNRLITKAILIMALLLIIVAVLCATAVKSSTNTITHNQTKVVSYIKKAITYDDDLEGNEKDREVLQDLKTTYIPEVSSYLNVQGNQNKVRSKRENVIENVYEPGNSTTNDSMAESKSGEIVEEMQSQYDSKTEATGETGKTEEENSEKIKTFNDRYGDISMFWKKEVDKEIIRAIQAEKMLSYMDPTVDPCEDFYQYACGNWEKKNPIPEDKAGFDTFEMLRESLDSILRDLLLEPVENDTSDAVRKAKDLFESCMNEDWIQERGNEPLYVLSRSLKGWPLITPDWNATDFDWVDLMARLRLYNNDILLAQWVGPDIKNSADYIIQFDQTSLGLPTRDYYLQPFNAVYLDAYRNYMIQIAVLLGVNRKNATTEANDVIDFETRLAEITTSGEDRRNISELYVKMSLAKLSNVVPEIDWLRYLTIVLARKVDQEENVVVFALKYFKDLVKLIKTSSHRTVANYLMWRFMRHRVNYLGKEFQDAKQDFYLVLYGRKKAPPRWTSCVSHVNSNMGMALGSMFVQRYFDESSKNDTVSMTRDIMHSFKNILNTTEWIGGKTKLLALNKVNAMTLRIGYPDFILDEDELNERYNNVNISKKSYFENSLNLISHLARVELDRLNTKVNKTMWNTPPAVVNAYYSRNKNQIMFPVGILQPPFYHKHFPKSLNYGGIGIVIGHEITHGFDDRGRLFDEHGNLDRWWDEGAIEKFHQKAKCLIDQYSSYTIRDIDIQINGVHTQGENIADNGGIKQAFKAYERWLSQNDASNENLPGLNATNFQLFFLNFAQVWCGGMRPEASKSKLKTAVHSPGKFRVIGTLSNSEEFALAFNCSTNSTMNLVKKCKVW</sequence>
<evidence type="ECO:0000256" key="8">
    <source>
        <dbReference type="ARBA" id="ARBA00022968"/>
    </source>
</evidence>
<evidence type="ECO:0000256" key="6">
    <source>
        <dbReference type="ARBA" id="ARBA00022801"/>
    </source>
</evidence>
<organism evidence="16 17">
    <name type="scientific">Polyplax serrata</name>
    <name type="common">Common mouse louse</name>
    <dbReference type="NCBI Taxonomy" id="468196"/>
    <lineage>
        <taxon>Eukaryota</taxon>
        <taxon>Metazoa</taxon>
        <taxon>Ecdysozoa</taxon>
        <taxon>Arthropoda</taxon>
        <taxon>Hexapoda</taxon>
        <taxon>Insecta</taxon>
        <taxon>Pterygota</taxon>
        <taxon>Neoptera</taxon>
        <taxon>Paraneoptera</taxon>
        <taxon>Psocodea</taxon>
        <taxon>Troctomorpha</taxon>
        <taxon>Phthiraptera</taxon>
        <taxon>Anoplura</taxon>
        <taxon>Polyplacidae</taxon>
        <taxon>Polyplax</taxon>
    </lineage>
</organism>
<keyword evidence="10" id="KW-1015">Disulfide bond</keyword>
<comment type="subcellular location">
    <subcellularLocation>
        <location evidence="2">Cell membrane</location>
        <topology evidence="2">Single-pass type II membrane protein</topology>
    </subcellularLocation>
</comment>
<dbReference type="InterPro" id="IPR008753">
    <property type="entry name" value="Peptidase_M13_N"/>
</dbReference>
<comment type="cofactor">
    <cofactor evidence="1">
        <name>Zn(2+)</name>
        <dbReference type="ChEBI" id="CHEBI:29105"/>
    </cofactor>
</comment>
<keyword evidence="11" id="KW-0325">Glycoprotein</keyword>
<dbReference type="GO" id="GO:0004222">
    <property type="term" value="F:metalloendopeptidase activity"/>
    <property type="evidence" value="ECO:0007669"/>
    <property type="project" value="InterPro"/>
</dbReference>
<evidence type="ECO:0000256" key="2">
    <source>
        <dbReference type="ARBA" id="ARBA00004401"/>
    </source>
</evidence>
<dbReference type="GO" id="GO:0046872">
    <property type="term" value="F:metal ion binding"/>
    <property type="evidence" value="ECO:0007669"/>
    <property type="project" value="UniProtKB-KW"/>
</dbReference>
<evidence type="ECO:0000256" key="12">
    <source>
        <dbReference type="SAM" id="MobiDB-lite"/>
    </source>
</evidence>
<reference evidence="16 17" key="1">
    <citation type="submission" date="2023-10" db="EMBL/GenBank/DDBJ databases">
        <title>Genomes of two closely related lineages of the louse Polyplax serrata with different host specificities.</title>
        <authorList>
            <person name="Martinu J."/>
            <person name="Tarabai H."/>
            <person name="Stefka J."/>
            <person name="Hypsa V."/>
        </authorList>
    </citation>
    <scope>NUCLEOTIDE SEQUENCE [LARGE SCALE GENOMIC DNA]</scope>
    <source>
        <strain evidence="16">HR10_N</strain>
    </source>
</reference>
<keyword evidence="7" id="KW-0862">Zinc</keyword>
<evidence type="ECO:0000256" key="10">
    <source>
        <dbReference type="ARBA" id="ARBA00023157"/>
    </source>
</evidence>
<keyword evidence="8" id="KW-0735">Signal-anchor</keyword>
<evidence type="ECO:0000259" key="14">
    <source>
        <dbReference type="Pfam" id="PF01431"/>
    </source>
</evidence>
<keyword evidence="9" id="KW-0482">Metalloprotease</keyword>
<keyword evidence="5" id="KW-0479">Metal-binding</keyword>
<keyword evidence="4" id="KW-0645">Protease</keyword>
<dbReference type="GO" id="GO:0005886">
    <property type="term" value="C:plasma membrane"/>
    <property type="evidence" value="ECO:0007669"/>
    <property type="project" value="UniProtKB-SubCell"/>
</dbReference>